<name>C5MGJ6_CANTT</name>
<dbReference type="STRING" id="294747.C5MGJ6"/>
<dbReference type="PROSITE" id="PS50294">
    <property type="entry name" value="WD_REPEATS_REGION"/>
    <property type="match status" value="1"/>
</dbReference>
<dbReference type="InterPro" id="IPR015943">
    <property type="entry name" value="WD40/YVTN_repeat-like_dom_sf"/>
</dbReference>
<dbReference type="Pfam" id="PF00400">
    <property type="entry name" value="WD40"/>
    <property type="match status" value="2"/>
</dbReference>
<keyword evidence="3" id="KW-0677">Repeat</keyword>
<dbReference type="InterPro" id="IPR036322">
    <property type="entry name" value="WD40_repeat_dom_sf"/>
</dbReference>
<evidence type="ECO:0000256" key="8">
    <source>
        <dbReference type="SAM" id="MobiDB-lite"/>
    </source>
</evidence>
<evidence type="ECO:0000256" key="5">
    <source>
        <dbReference type="ARBA" id="ARBA00023242"/>
    </source>
</evidence>
<feature type="region of interest" description="Disordered" evidence="8">
    <location>
        <begin position="401"/>
        <end position="444"/>
    </location>
</feature>
<dbReference type="RefSeq" id="XP_002550891.1">
    <property type="nucleotide sequence ID" value="XM_002550845.1"/>
</dbReference>
<evidence type="ECO:0000313" key="10">
    <source>
        <dbReference type="EMBL" id="EER31459.1"/>
    </source>
</evidence>
<evidence type="ECO:0000313" key="11">
    <source>
        <dbReference type="Proteomes" id="UP000002037"/>
    </source>
</evidence>
<evidence type="ECO:0000259" key="9">
    <source>
        <dbReference type="Pfam" id="PF12265"/>
    </source>
</evidence>
<keyword evidence="2 6" id="KW-0853">WD repeat</keyword>
<evidence type="ECO:0000256" key="7">
    <source>
        <dbReference type="SAM" id="Coils"/>
    </source>
</evidence>
<dbReference type="PROSITE" id="PS50082">
    <property type="entry name" value="WD_REPEATS_2"/>
    <property type="match status" value="1"/>
</dbReference>
<comment type="subcellular location">
    <subcellularLocation>
        <location evidence="1">Nucleus</location>
    </subcellularLocation>
</comment>
<dbReference type="GeneID" id="8299505"/>
<dbReference type="InterPro" id="IPR001680">
    <property type="entry name" value="WD40_rpt"/>
</dbReference>
<feature type="compositionally biased region" description="Basic and acidic residues" evidence="8">
    <location>
        <begin position="424"/>
        <end position="444"/>
    </location>
</feature>
<dbReference type="OrthoDB" id="427795at2759"/>
<organism evidence="10 11">
    <name type="scientific">Candida tropicalis (strain ATCC MYA-3404 / T1)</name>
    <name type="common">Yeast</name>
    <dbReference type="NCBI Taxonomy" id="294747"/>
    <lineage>
        <taxon>Eukaryota</taxon>
        <taxon>Fungi</taxon>
        <taxon>Dikarya</taxon>
        <taxon>Ascomycota</taxon>
        <taxon>Saccharomycotina</taxon>
        <taxon>Pichiomycetes</taxon>
        <taxon>Debaryomycetaceae</taxon>
        <taxon>Candida/Lodderomyces clade</taxon>
        <taxon>Candida</taxon>
    </lineage>
</organism>
<dbReference type="GO" id="GO:0006325">
    <property type="term" value="P:chromatin organization"/>
    <property type="evidence" value="ECO:0007669"/>
    <property type="project" value="UniProtKB-KW"/>
</dbReference>
<evidence type="ECO:0000256" key="2">
    <source>
        <dbReference type="ARBA" id="ARBA00022574"/>
    </source>
</evidence>
<sequence>MPSTTNEYAKAERELANEQQLQEKIVNEEFKIWKKTVPLLYDFVHTFALDSPSLVFQWLPDYNVSQSDLEVKFLIGTNTINKSENYLKLGSVTLPSTLVENSTNPQGIPIPTEDLDTSNFRIINQWKQSCEINKLKVSSNGGLAVGFGADGIIRGFNLKNYDIVDYKYHKQEGSALNWINENSFISGAKDSQIALWQVDKPSTPIQLFKGHRGAINDLSSIKGKTLFGSVSDDSTTQFYDGRIGSIDANPVISVENNHIQNCIQFHPDIHTMYATAGKDNIVSLYDMRNYKTPFRKFYGHNDTIRQLQWDSYNPNLLVSCGLDKRVLFWNLESLDEDYTYPDQTSNGKDSNSKKKQVNKVDPCLKYIHGGHTNRINDFDIHTKVRNLFGSVGNDRLLEIWKPKTLPGDEPEEEEEEEVEEEALPEEKKVSEETKESEQDVEMKD</sequence>
<dbReference type="InterPro" id="IPR050459">
    <property type="entry name" value="WD_repeat_RBAP46/RBAP48/MSI1"/>
</dbReference>
<dbReference type="InterPro" id="IPR022052">
    <property type="entry name" value="Histone-bd_RBBP4-like_N"/>
</dbReference>
<evidence type="ECO:0000256" key="1">
    <source>
        <dbReference type="ARBA" id="ARBA00004123"/>
    </source>
</evidence>
<dbReference type="PROSITE" id="PS00678">
    <property type="entry name" value="WD_REPEATS_1"/>
    <property type="match status" value="1"/>
</dbReference>
<proteinExistence type="predicted"/>
<dbReference type="AlphaFoldDB" id="C5MGJ6"/>
<keyword evidence="4" id="KW-0156">Chromatin regulator</keyword>
<evidence type="ECO:0000256" key="4">
    <source>
        <dbReference type="ARBA" id="ARBA00022853"/>
    </source>
</evidence>
<feature type="repeat" description="WD" evidence="6">
    <location>
        <begin position="297"/>
        <end position="339"/>
    </location>
</feature>
<dbReference type="eggNOG" id="KOG0264">
    <property type="taxonomic scope" value="Eukaryota"/>
</dbReference>
<dbReference type="GO" id="GO:0005634">
    <property type="term" value="C:nucleus"/>
    <property type="evidence" value="ECO:0007669"/>
    <property type="project" value="UniProtKB-SubCell"/>
</dbReference>
<keyword evidence="11" id="KW-1185">Reference proteome</keyword>
<dbReference type="KEGG" id="ctp:CTRG_05189"/>
<feature type="coiled-coil region" evidence="7">
    <location>
        <begin position="1"/>
        <end position="28"/>
    </location>
</feature>
<reference evidence="10 11" key="1">
    <citation type="journal article" date="2009" name="Nature">
        <title>Evolution of pathogenicity and sexual reproduction in eight Candida genomes.</title>
        <authorList>
            <person name="Butler G."/>
            <person name="Rasmussen M.D."/>
            <person name="Lin M.F."/>
            <person name="Santos M.A."/>
            <person name="Sakthikumar S."/>
            <person name="Munro C.A."/>
            <person name="Rheinbay E."/>
            <person name="Grabherr M."/>
            <person name="Forche A."/>
            <person name="Reedy J.L."/>
            <person name="Agrafioti I."/>
            <person name="Arnaud M.B."/>
            <person name="Bates S."/>
            <person name="Brown A.J."/>
            <person name="Brunke S."/>
            <person name="Costanzo M.C."/>
            <person name="Fitzpatrick D.A."/>
            <person name="de Groot P.W."/>
            <person name="Harris D."/>
            <person name="Hoyer L.L."/>
            <person name="Hube B."/>
            <person name="Klis F.M."/>
            <person name="Kodira C."/>
            <person name="Lennard N."/>
            <person name="Logue M.E."/>
            <person name="Martin R."/>
            <person name="Neiman A.M."/>
            <person name="Nikolaou E."/>
            <person name="Quail M.A."/>
            <person name="Quinn J."/>
            <person name="Santos M.C."/>
            <person name="Schmitzberger F.F."/>
            <person name="Sherlock G."/>
            <person name="Shah P."/>
            <person name="Silverstein K.A."/>
            <person name="Skrzypek M.S."/>
            <person name="Soll D."/>
            <person name="Staggs R."/>
            <person name="Stansfield I."/>
            <person name="Stumpf M.P."/>
            <person name="Sudbery P.E."/>
            <person name="Srikantha T."/>
            <person name="Zeng Q."/>
            <person name="Berman J."/>
            <person name="Berriman M."/>
            <person name="Heitman J."/>
            <person name="Gow N.A."/>
            <person name="Lorenz M.C."/>
            <person name="Birren B.W."/>
            <person name="Kellis M."/>
            <person name="Cuomo C.A."/>
        </authorList>
    </citation>
    <scope>NUCLEOTIDE SEQUENCE [LARGE SCALE GENOMIC DNA]</scope>
    <source>
        <strain evidence="11">ATCC MYA-3404 / T1</strain>
    </source>
</reference>
<keyword evidence="5" id="KW-0539">Nucleus</keyword>
<dbReference type="VEuPathDB" id="FungiDB:CTRG_05189"/>
<dbReference type="Proteomes" id="UP000002037">
    <property type="component" value="Unassembled WGS sequence"/>
</dbReference>
<dbReference type="PANTHER" id="PTHR22850">
    <property type="entry name" value="WD40 REPEAT FAMILY"/>
    <property type="match status" value="1"/>
</dbReference>
<feature type="compositionally biased region" description="Acidic residues" evidence="8">
    <location>
        <begin position="408"/>
        <end position="423"/>
    </location>
</feature>
<feature type="domain" description="Histone-binding protein RBBP4-like N-terminal" evidence="9">
    <location>
        <begin position="28"/>
        <end position="96"/>
    </location>
</feature>
<protein>
    <recommendedName>
        <fullName evidence="9">Histone-binding protein RBBP4-like N-terminal domain-containing protein</fullName>
    </recommendedName>
</protein>
<keyword evidence="7" id="KW-0175">Coiled coil</keyword>
<dbReference type="SUPFAM" id="SSF50978">
    <property type="entry name" value="WD40 repeat-like"/>
    <property type="match status" value="1"/>
</dbReference>
<dbReference type="Gene3D" id="2.130.10.10">
    <property type="entry name" value="YVTN repeat-like/Quinoprotein amine dehydrogenase"/>
    <property type="match status" value="1"/>
</dbReference>
<dbReference type="InterPro" id="IPR019775">
    <property type="entry name" value="WD40_repeat_CS"/>
</dbReference>
<gene>
    <name evidence="10" type="ORF">CTRG_05189</name>
</gene>
<evidence type="ECO:0000256" key="3">
    <source>
        <dbReference type="ARBA" id="ARBA00022737"/>
    </source>
</evidence>
<dbReference type="Pfam" id="PF12265">
    <property type="entry name" value="CAF1C_H4-bd"/>
    <property type="match status" value="1"/>
</dbReference>
<dbReference type="HOGENOM" id="CLU_020445_3_1_1"/>
<accession>C5MGJ6</accession>
<dbReference type="SMART" id="SM00320">
    <property type="entry name" value="WD40"/>
    <property type="match status" value="6"/>
</dbReference>
<dbReference type="EMBL" id="GG692401">
    <property type="protein sequence ID" value="EER31459.1"/>
    <property type="molecule type" value="Genomic_DNA"/>
</dbReference>
<evidence type="ECO:0000256" key="6">
    <source>
        <dbReference type="PROSITE-ProRule" id="PRU00221"/>
    </source>
</evidence>